<dbReference type="InterPro" id="IPR005829">
    <property type="entry name" value="Sugar_transporter_CS"/>
</dbReference>
<dbReference type="PANTHER" id="PTHR45913:SF5">
    <property type="entry name" value="GENERAL TRANSCRIPTION FACTOR II-I REPEAT DOMAIN-CONTAINING PROTEIN 2A-LIKE PROTEIN"/>
    <property type="match status" value="1"/>
</dbReference>
<gene>
    <name evidence="10" type="ORF">DIABBA_LOCUS12243</name>
</gene>
<evidence type="ECO:0000256" key="8">
    <source>
        <dbReference type="SAM" id="Phobius"/>
    </source>
</evidence>
<feature type="domain" description="Major facilitator superfamily (MFS) profile" evidence="9">
    <location>
        <begin position="494"/>
        <end position="932"/>
    </location>
</feature>
<evidence type="ECO:0000256" key="2">
    <source>
        <dbReference type="ARBA" id="ARBA00022448"/>
    </source>
</evidence>
<feature type="transmembrane region" description="Helical" evidence="8">
    <location>
        <begin position="834"/>
        <end position="857"/>
    </location>
</feature>
<feature type="transmembrane region" description="Helical" evidence="8">
    <location>
        <begin position="905"/>
        <end position="928"/>
    </location>
</feature>
<dbReference type="GO" id="GO:0022857">
    <property type="term" value="F:transmembrane transporter activity"/>
    <property type="evidence" value="ECO:0007669"/>
    <property type="project" value="InterPro"/>
</dbReference>
<keyword evidence="5 8" id="KW-0812">Transmembrane</keyword>
<feature type="transmembrane region" description="Helical" evidence="8">
    <location>
        <begin position="740"/>
        <end position="768"/>
    </location>
</feature>
<dbReference type="FunFam" id="1.20.1250.20:FF:000218">
    <property type="entry name" value="facilitated trehalose transporter Tret1"/>
    <property type="match status" value="1"/>
</dbReference>
<keyword evidence="3" id="KW-1003">Cell membrane</keyword>
<feature type="transmembrane region" description="Helical" evidence="8">
    <location>
        <begin position="574"/>
        <end position="595"/>
    </location>
</feature>
<keyword evidence="6 8" id="KW-1133">Transmembrane helix</keyword>
<evidence type="ECO:0000256" key="4">
    <source>
        <dbReference type="ARBA" id="ARBA00022597"/>
    </source>
</evidence>
<evidence type="ECO:0000256" key="6">
    <source>
        <dbReference type="ARBA" id="ARBA00022989"/>
    </source>
</evidence>
<dbReference type="InterPro" id="IPR036259">
    <property type="entry name" value="MFS_trans_sf"/>
</dbReference>
<feature type="transmembrane region" description="Helical" evidence="8">
    <location>
        <begin position="629"/>
        <end position="647"/>
    </location>
</feature>
<keyword evidence="2" id="KW-0813">Transport</keyword>
<organism evidence="10 11">
    <name type="scientific">Diabrotica balteata</name>
    <name type="common">Banded cucumber beetle</name>
    <dbReference type="NCBI Taxonomy" id="107213"/>
    <lineage>
        <taxon>Eukaryota</taxon>
        <taxon>Metazoa</taxon>
        <taxon>Ecdysozoa</taxon>
        <taxon>Arthropoda</taxon>
        <taxon>Hexapoda</taxon>
        <taxon>Insecta</taxon>
        <taxon>Pterygota</taxon>
        <taxon>Neoptera</taxon>
        <taxon>Endopterygota</taxon>
        <taxon>Coleoptera</taxon>
        <taxon>Polyphaga</taxon>
        <taxon>Cucujiformia</taxon>
        <taxon>Chrysomeloidea</taxon>
        <taxon>Chrysomelidae</taxon>
        <taxon>Galerucinae</taxon>
        <taxon>Diabroticina</taxon>
        <taxon>Diabroticites</taxon>
        <taxon>Diabrotica</taxon>
    </lineage>
</organism>
<comment type="subcellular location">
    <subcellularLocation>
        <location evidence="1">Cell membrane</location>
        <topology evidence="1">Multi-pass membrane protein</topology>
    </subcellularLocation>
</comment>
<dbReference type="InterPro" id="IPR020846">
    <property type="entry name" value="MFS_dom"/>
</dbReference>
<dbReference type="PROSITE" id="PS50850">
    <property type="entry name" value="MFS"/>
    <property type="match status" value="1"/>
</dbReference>
<dbReference type="InterPro" id="IPR005828">
    <property type="entry name" value="MFS_sugar_transport-like"/>
</dbReference>
<dbReference type="SUPFAM" id="SSF103473">
    <property type="entry name" value="MFS general substrate transporter"/>
    <property type="match status" value="1"/>
</dbReference>
<accession>A0A9N9T5Z9</accession>
<dbReference type="Gene3D" id="1.20.1250.20">
    <property type="entry name" value="MFS general substrate transporter like domains"/>
    <property type="match status" value="1"/>
</dbReference>
<keyword evidence="4" id="KW-0762">Sugar transport</keyword>
<feature type="transmembrane region" description="Helical" evidence="8">
    <location>
        <begin position="806"/>
        <end position="828"/>
    </location>
</feature>
<evidence type="ECO:0000256" key="7">
    <source>
        <dbReference type="ARBA" id="ARBA00023136"/>
    </source>
</evidence>
<proteinExistence type="predicted"/>
<evidence type="ECO:0000313" key="11">
    <source>
        <dbReference type="Proteomes" id="UP001153709"/>
    </source>
</evidence>
<dbReference type="Proteomes" id="UP001153709">
    <property type="component" value="Chromosome 8"/>
</dbReference>
<feature type="transmembrane region" description="Helical" evidence="8">
    <location>
        <begin position="601"/>
        <end position="617"/>
    </location>
</feature>
<feature type="transmembrane region" description="Helical" evidence="8">
    <location>
        <begin position="653"/>
        <end position="674"/>
    </location>
</feature>
<dbReference type="AlphaFoldDB" id="A0A9N9T5Z9"/>
<keyword evidence="7 8" id="KW-0472">Membrane</keyword>
<name>A0A9N9T5Z9_DIABA</name>
<reference evidence="10" key="1">
    <citation type="submission" date="2022-01" db="EMBL/GenBank/DDBJ databases">
        <authorList>
            <person name="King R."/>
        </authorList>
    </citation>
    <scope>NUCLEOTIDE SEQUENCE</scope>
</reference>
<protein>
    <recommendedName>
        <fullName evidence="9">Major facilitator superfamily (MFS) profile domain-containing protein</fullName>
    </recommendedName>
</protein>
<dbReference type="EMBL" id="OU898283">
    <property type="protein sequence ID" value="CAG9839480.1"/>
    <property type="molecule type" value="Genomic_DNA"/>
</dbReference>
<evidence type="ECO:0000256" key="5">
    <source>
        <dbReference type="ARBA" id="ARBA00022692"/>
    </source>
</evidence>
<keyword evidence="11" id="KW-1185">Reference proteome</keyword>
<evidence type="ECO:0000256" key="1">
    <source>
        <dbReference type="ARBA" id="ARBA00004651"/>
    </source>
</evidence>
<dbReference type="GO" id="GO:0005886">
    <property type="term" value="C:plasma membrane"/>
    <property type="evidence" value="ECO:0007669"/>
    <property type="project" value="UniProtKB-SubCell"/>
</dbReference>
<dbReference type="PROSITE" id="PS00216">
    <property type="entry name" value="SUGAR_TRANSPORT_1"/>
    <property type="match status" value="1"/>
</dbReference>
<evidence type="ECO:0000259" key="9">
    <source>
        <dbReference type="PROSITE" id="PS50850"/>
    </source>
</evidence>
<dbReference type="Pfam" id="PF00083">
    <property type="entry name" value="Sugar_tr"/>
    <property type="match status" value="1"/>
</dbReference>
<evidence type="ECO:0000313" key="10">
    <source>
        <dbReference type="EMBL" id="CAG9839480.1"/>
    </source>
</evidence>
<dbReference type="SUPFAM" id="SSF53098">
    <property type="entry name" value="Ribonuclease H-like"/>
    <property type="match status" value="1"/>
</dbReference>
<evidence type="ECO:0000256" key="3">
    <source>
        <dbReference type="ARBA" id="ARBA00022475"/>
    </source>
</evidence>
<feature type="transmembrane region" description="Helical" evidence="8">
    <location>
        <begin position="878"/>
        <end position="899"/>
    </location>
</feature>
<dbReference type="PANTHER" id="PTHR45913">
    <property type="entry name" value="EPM2A-INTERACTING PROTEIN 1"/>
    <property type="match status" value="1"/>
</dbReference>
<sequence length="949" mass="106834">MDNKPVGSNDDSYTEDEKAMMDKKFSEDSLPFKIEIEEKKRDTFFLLFMVIAGIVWTEKFEALKCGLKSQQSLFTKVKTEQDAATRASFRVALEIAKRGKPFTDEEMIKECIIAVVEEMCPEKVNLLKTVSMSANTVARRVENIAENISSQLFDKKGHVEWFSLALDESTDVSDTAQVLIYIRGVDKSYEVHEELLDMYSIHGTTTGTDIFRGVEMAINKKNLRWKNLKCITTDGGKNMSEKDKGVVALVSKAVENDGGSKPLVLHCIIHQQSLCGKCLDMSDVLKPVILTVNFIRSFGLNHRQFRQFIAEIGETDLPYHTAVRWLSCGKVLQRFFELPAVIEIVLNEKHRRLTELQNNAWLWKLAFYVDLTKHVNELNLRLQGENQPLPDLYTNINHTTETEFPIDFAIETLSALKINFDTRFSDFDAISNQIKIFQNPFDADIETLAPELQMEMIDLQCSDIIKNKYENSSLLEFYKSLPLTQFDNLHKFARGLFSVFGSMTNAVSGAHLVWTSPVVPKLKSDISDDNPIGRPATTLEISMIAGFAPLAMIAGSLILGTLSELLGRKRSLQLLAIGIFLANVVLAFSNNIVLIIVSRSILFFFFNGTMTIYPVYLTEICEDHNRAKYGCLMGVFLPFGSLLSYVLGSFFSVKVYTLLISAPLILFLAFFFFAPESPVYSLSKGRRNECLQTLMKLRSNKTEKEIMLDMYKIEETIKARVSGTSTNSMVSVFSTKERRYALMLALVPVAMQPLSGVLVTLQFLAPLFIEAGTKYDSNHMSIIVGSIELSSFLLTTCIIERTGRKPMLLISAIGIGMTHFILGLYFYLKYIECSFISTIHLLPLACVINLILMYSLGLGPIPMAIMGELFTPDIRTKALSLIMTVLGIGSFATTSSYPFMVEYLGMHWCVWINSLCCIAGATFIYVMIPETKGKSIVEIQEYIKTKCNK</sequence>
<feature type="transmembrane region" description="Helical" evidence="8">
    <location>
        <begin position="780"/>
        <end position="799"/>
    </location>
</feature>
<dbReference type="OrthoDB" id="6623314at2759"/>
<feature type="transmembrane region" description="Helical" evidence="8">
    <location>
        <begin position="541"/>
        <end position="562"/>
    </location>
</feature>
<dbReference type="InterPro" id="IPR012337">
    <property type="entry name" value="RNaseH-like_sf"/>
</dbReference>